<reference evidence="6" key="1">
    <citation type="submission" date="2016-06" db="EMBL/GenBank/DDBJ databases">
        <title>Parallel loss of symbiosis genes in relatives of nitrogen-fixing non-legume Parasponia.</title>
        <authorList>
            <person name="Van Velzen R."/>
            <person name="Holmer R."/>
            <person name="Bu F."/>
            <person name="Rutten L."/>
            <person name="Van Zeijl A."/>
            <person name="Liu W."/>
            <person name="Santuari L."/>
            <person name="Cao Q."/>
            <person name="Sharma T."/>
            <person name="Shen D."/>
            <person name="Roswanjaya Y."/>
            <person name="Wardhani T."/>
            <person name="Kalhor M.S."/>
            <person name="Jansen J."/>
            <person name="Van den Hoogen J."/>
            <person name="Gungor B."/>
            <person name="Hartog M."/>
            <person name="Hontelez J."/>
            <person name="Verver J."/>
            <person name="Yang W.-C."/>
            <person name="Schijlen E."/>
            <person name="Repin R."/>
            <person name="Schilthuizen M."/>
            <person name="Schranz E."/>
            <person name="Heidstra R."/>
            <person name="Miyata K."/>
            <person name="Fedorova E."/>
            <person name="Kohlen W."/>
            <person name="Bisseling T."/>
            <person name="Smit S."/>
            <person name="Geurts R."/>
        </authorList>
    </citation>
    <scope>NUCLEOTIDE SEQUENCE [LARGE SCALE GENOMIC DNA]</scope>
    <source>
        <strain evidence="6">cv. RG33-2</strain>
    </source>
</reference>
<dbReference type="EMBL" id="JXTC01000065">
    <property type="protein sequence ID" value="PON92437.1"/>
    <property type="molecule type" value="Genomic_DNA"/>
</dbReference>
<accession>A0A2P5F3R0</accession>
<dbReference type="InParanoid" id="A0A2P5F3R0"/>
<evidence type="ECO:0000259" key="4">
    <source>
        <dbReference type="PROSITE" id="PS50042"/>
    </source>
</evidence>
<dbReference type="InterPro" id="IPR014710">
    <property type="entry name" value="RmlC-like_jellyroll"/>
</dbReference>
<dbReference type="GO" id="GO:0016020">
    <property type="term" value="C:membrane"/>
    <property type="evidence" value="ECO:0007669"/>
    <property type="project" value="UniProtKB-SubCell"/>
</dbReference>
<feature type="transmembrane region" description="Helical" evidence="3">
    <location>
        <begin position="240"/>
        <end position="260"/>
    </location>
</feature>
<feature type="domain" description="Cyclic nucleotide-binding" evidence="4">
    <location>
        <begin position="508"/>
        <end position="620"/>
    </location>
</feature>
<dbReference type="InterPro" id="IPR000595">
    <property type="entry name" value="cNMP-bd_dom"/>
</dbReference>
<dbReference type="SMART" id="SM00100">
    <property type="entry name" value="cNMP"/>
    <property type="match status" value="1"/>
</dbReference>
<dbReference type="SUPFAM" id="SSF81324">
    <property type="entry name" value="Voltage-gated potassium channels"/>
    <property type="match status" value="1"/>
</dbReference>
<feature type="transmembrane region" description="Helical" evidence="3">
    <location>
        <begin position="212"/>
        <end position="231"/>
    </location>
</feature>
<feature type="transmembrane region" description="Helical" evidence="3">
    <location>
        <begin position="404"/>
        <end position="429"/>
    </location>
</feature>
<feature type="transmembrane region" description="Helical" evidence="3">
    <location>
        <begin position="373"/>
        <end position="392"/>
    </location>
</feature>
<evidence type="ECO:0000313" key="5">
    <source>
        <dbReference type="EMBL" id="PON92437.1"/>
    </source>
</evidence>
<feature type="transmembrane region" description="Helical" evidence="3">
    <location>
        <begin position="119"/>
        <end position="140"/>
    </location>
</feature>
<dbReference type="PANTHER" id="PTHR45651">
    <property type="entry name" value="CYCLIC NUCLEOTIDE-GATED ION CHANNEL 15-RELATED-RELATED"/>
    <property type="match status" value="1"/>
</dbReference>
<dbReference type="CDD" id="cd00038">
    <property type="entry name" value="CAP_ED"/>
    <property type="match status" value="1"/>
</dbReference>
<keyword evidence="3" id="KW-0812">Transmembrane</keyword>
<dbReference type="GO" id="GO:0034220">
    <property type="term" value="P:monoatomic ion transmembrane transport"/>
    <property type="evidence" value="ECO:0007669"/>
    <property type="project" value="UniProtKB-KW"/>
</dbReference>
<keyword evidence="3" id="KW-1133">Transmembrane helix</keyword>
<dbReference type="SUPFAM" id="SSF51206">
    <property type="entry name" value="cAMP-binding domain-like"/>
    <property type="match status" value="1"/>
</dbReference>
<dbReference type="STRING" id="63057.A0A2P5F3R0"/>
<name>A0A2P5F3R0_TREOI</name>
<dbReference type="InterPro" id="IPR018490">
    <property type="entry name" value="cNMP-bd_dom_sf"/>
</dbReference>
<keyword evidence="1" id="KW-0406">Ion transport</keyword>
<gene>
    <name evidence="5" type="ORF">TorRG33x02_117610</name>
</gene>
<protein>
    <submittedName>
        <fullName evidence="5">Voltage dependent potassium channel</fullName>
    </submittedName>
</protein>
<proteinExistence type="predicted"/>
<dbReference type="AlphaFoldDB" id="A0A2P5F3R0"/>
<dbReference type="Pfam" id="PF00027">
    <property type="entry name" value="cNMP_binding"/>
    <property type="match status" value="1"/>
</dbReference>
<feature type="transmembrane region" description="Helical" evidence="3">
    <location>
        <begin position="280"/>
        <end position="305"/>
    </location>
</feature>
<dbReference type="Gene3D" id="1.10.287.630">
    <property type="entry name" value="Helix hairpin bin"/>
    <property type="match status" value="1"/>
</dbReference>
<dbReference type="PANTHER" id="PTHR45651:SF50">
    <property type="entry name" value="CYCLIC NUCLEOTIDE-GATED ION CHANNEL 2"/>
    <property type="match status" value="1"/>
</dbReference>
<evidence type="ECO:0000256" key="2">
    <source>
        <dbReference type="ARBA" id="ARBA00023303"/>
    </source>
</evidence>
<evidence type="ECO:0000256" key="3">
    <source>
        <dbReference type="SAM" id="Phobius"/>
    </source>
</evidence>
<sequence length="694" mass="79789">MPTPPRYWKELSFKLEEGIINSGNDTKSGRNDNNFHEQPISFDSNINECYACTQVGVPVFHSTRWDLSHQPQWEASAGSCLRPVQAQPRSRNRASNWARAARAGVVDPRSKSVKRWNRVVLLARGTALAVDPLFLYVMSLSAGGDPCFYLDVALAVVITVVRTCLDAVHLAYLWLQFRLAYVSSESMVVGCGKLVWDARAIASHYIRSFKGFWLDAFVILPIPQAAIWLIVPRLLREGRITVIMTILLLSFLFQFLPKVYHSMYLMRRLQKVTGYVFGSVWWRFNLNVIAYLIASHVAGACWYILGTERLMGCLEQQCERSKNCNLSVYYSQDHHLMSRGNMTTISSKCLDVDGPFNYGIYTPVLYVYSSNSLAVKILYPIFWGLLNLSSFGNELDPTSNWLELIYSCCITIAGLVLFVTLIGNIQVFLHMVMANKKKMQLQYQDLEWWMKRRQLPSHLRERVRHFQRQSWASMGGQDEMELIQHFPDGLRRDIRRYLCIDLVMKVPLFHLLDDLILDNICDRLRPLIYSKGEKIVREGDPIQRMVFIVRGRLKRSQGLSKGFLATSALESGGFFGDELLSWCLRRPFVDRLPASSATFTCVEPIEAFAINADDLRYIIGHFRYRFASEKLKRTARYYSSNWRTWGAVVIQLGWRRYRMRSRGVPAATLGGGTANRLRQYAALFLSLRPHDHLE</sequence>
<dbReference type="OrthoDB" id="421226at2759"/>
<comment type="caution">
    <text evidence="5">The sequence shown here is derived from an EMBL/GenBank/DDBJ whole genome shotgun (WGS) entry which is preliminary data.</text>
</comment>
<keyword evidence="3" id="KW-0472">Membrane</keyword>
<evidence type="ECO:0000256" key="1">
    <source>
        <dbReference type="ARBA" id="ARBA00023286"/>
    </source>
</evidence>
<evidence type="ECO:0000313" key="6">
    <source>
        <dbReference type="Proteomes" id="UP000237000"/>
    </source>
</evidence>
<keyword evidence="6" id="KW-1185">Reference proteome</keyword>
<dbReference type="PROSITE" id="PS50042">
    <property type="entry name" value="CNMP_BINDING_3"/>
    <property type="match status" value="1"/>
</dbReference>
<dbReference type="Proteomes" id="UP000237000">
    <property type="component" value="Unassembled WGS sequence"/>
</dbReference>
<dbReference type="Gene3D" id="2.60.120.10">
    <property type="entry name" value="Jelly Rolls"/>
    <property type="match status" value="1"/>
</dbReference>
<organism evidence="5 6">
    <name type="scientific">Trema orientale</name>
    <name type="common">Charcoal tree</name>
    <name type="synonym">Celtis orientalis</name>
    <dbReference type="NCBI Taxonomy" id="63057"/>
    <lineage>
        <taxon>Eukaryota</taxon>
        <taxon>Viridiplantae</taxon>
        <taxon>Streptophyta</taxon>
        <taxon>Embryophyta</taxon>
        <taxon>Tracheophyta</taxon>
        <taxon>Spermatophyta</taxon>
        <taxon>Magnoliopsida</taxon>
        <taxon>eudicotyledons</taxon>
        <taxon>Gunneridae</taxon>
        <taxon>Pentapetalae</taxon>
        <taxon>rosids</taxon>
        <taxon>fabids</taxon>
        <taxon>Rosales</taxon>
        <taxon>Cannabaceae</taxon>
        <taxon>Trema</taxon>
    </lineage>
</organism>
<keyword evidence="2 5" id="KW-0407">Ion channel</keyword>
<keyword evidence="1" id="KW-0813">Transport</keyword>
<feature type="transmembrane region" description="Helical" evidence="3">
    <location>
        <begin position="152"/>
        <end position="175"/>
    </location>
</feature>
<keyword evidence="1" id="KW-1071">Ligand-gated ion channel</keyword>